<dbReference type="InterPro" id="IPR010987">
    <property type="entry name" value="Glutathione-S-Trfase_C-like"/>
</dbReference>
<dbReference type="Pfam" id="PF13417">
    <property type="entry name" value="GST_N_3"/>
    <property type="match status" value="1"/>
</dbReference>
<dbReference type="CDD" id="cd03039">
    <property type="entry name" value="GST_N_Sigma_like"/>
    <property type="match status" value="1"/>
</dbReference>
<name>A0A7R8W977_9CRUS</name>
<protein>
    <submittedName>
        <fullName evidence="1">Uncharacterized protein</fullName>
    </submittedName>
</protein>
<dbReference type="SUPFAM" id="SSF47616">
    <property type="entry name" value="GST C-terminal domain-like"/>
    <property type="match status" value="1"/>
</dbReference>
<organism evidence="1">
    <name type="scientific">Cyprideis torosa</name>
    <dbReference type="NCBI Taxonomy" id="163714"/>
    <lineage>
        <taxon>Eukaryota</taxon>
        <taxon>Metazoa</taxon>
        <taxon>Ecdysozoa</taxon>
        <taxon>Arthropoda</taxon>
        <taxon>Crustacea</taxon>
        <taxon>Oligostraca</taxon>
        <taxon>Ostracoda</taxon>
        <taxon>Podocopa</taxon>
        <taxon>Podocopida</taxon>
        <taxon>Cytherocopina</taxon>
        <taxon>Cytheroidea</taxon>
        <taxon>Cytherideidae</taxon>
        <taxon>Cyprideis</taxon>
    </lineage>
</organism>
<proteinExistence type="predicted"/>
<sequence>MHSTDRDYTHFFKLFFDHSMTPVFKLIYFDLPGRAEVVRLVLAQSGLPWEDIRLSSKEEFDAIKPKAPFGQLPILEFNGRTYAQTLSLCRFIARKSNLAGENESNATECDMWVEYCMEAIVDNLKKDHAEGDEKEAAGRKFEATVPDVLERVTKRLKEQKGNSFLVGRRISWADIVLFHLLEWLVEDKPDALDGMFVVV</sequence>
<dbReference type="Pfam" id="PF14497">
    <property type="entry name" value="GST_C_3"/>
    <property type="match status" value="1"/>
</dbReference>
<dbReference type="GO" id="GO:0006749">
    <property type="term" value="P:glutathione metabolic process"/>
    <property type="evidence" value="ECO:0007669"/>
    <property type="project" value="TreeGrafter"/>
</dbReference>
<reference evidence="1" key="1">
    <citation type="submission" date="2020-11" db="EMBL/GenBank/DDBJ databases">
        <authorList>
            <person name="Tran Van P."/>
        </authorList>
    </citation>
    <scope>NUCLEOTIDE SEQUENCE</scope>
</reference>
<dbReference type="PANTHER" id="PTHR11571">
    <property type="entry name" value="GLUTATHIONE S-TRANSFERASE"/>
    <property type="match status" value="1"/>
</dbReference>
<dbReference type="SUPFAM" id="SSF52833">
    <property type="entry name" value="Thioredoxin-like"/>
    <property type="match status" value="1"/>
</dbReference>
<evidence type="ECO:0000313" key="1">
    <source>
        <dbReference type="EMBL" id="CAD7227301.1"/>
    </source>
</evidence>
<dbReference type="GO" id="GO:0004364">
    <property type="term" value="F:glutathione transferase activity"/>
    <property type="evidence" value="ECO:0007669"/>
    <property type="project" value="UniProtKB-ARBA"/>
</dbReference>
<dbReference type="Gene3D" id="3.40.30.10">
    <property type="entry name" value="Glutaredoxin"/>
    <property type="match status" value="1"/>
</dbReference>
<dbReference type="InterPro" id="IPR040079">
    <property type="entry name" value="Glutathione_S-Trfase"/>
</dbReference>
<dbReference type="InterPro" id="IPR036249">
    <property type="entry name" value="Thioredoxin-like_sf"/>
</dbReference>
<gene>
    <name evidence="1" type="ORF">CTOB1V02_LOCUS5209</name>
</gene>
<dbReference type="SFLD" id="SFLDS00019">
    <property type="entry name" value="Glutathione_Transferase_(cytos"/>
    <property type="match status" value="1"/>
</dbReference>
<dbReference type="Gene3D" id="1.20.1050.10">
    <property type="match status" value="1"/>
</dbReference>
<dbReference type="OrthoDB" id="414243at2759"/>
<dbReference type="SFLD" id="SFLDG01205">
    <property type="entry name" value="AMPS.1"/>
    <property type="match status" value="1"/>
</dbReference>
<dbReference type="InterPro" id="IPR050213">
    <property type="entry name" value="GST_superfamily"/>
</dbReference>
<dbReference type="PROSITE" id="PS50405">
    <property type="entry name" value="GST_CTER"/>
    <property type="match status" value="1"/>
</dbReference>
<dbReference type="PROSITE" id="PS50404">
    <property type="entry name" value="GST_NTER"/>
    <property type="match status" value="1"/>
</dbReference>
<dbReference type="InterPro" id="IPR036282">
    <property type="entry name" value="Glutathione-S-Trfase_C_sf"/>
</dbReference>
<dbReference type="EMBL" id="OB661097">
    <property type="protein sequence ID" value="CAD7227301.1"/>
    <property type="molecule type" value="Genomic_DNA"/>
</dbReference>
<dbReference type="InterPro" id="IPR004046">
    <property type="entry name" value="GST_C"/>
</dbReference>
<dbReference type="AlphaFoldDB" id="A0A7R8W977"/>
<dbReference type="InterPro" id="IPR004045">
    <property type="entry name" value="Glutathione_S-Trfase_N"/>
</dbReference>
<accession>A0A7R8W977</accession>
<dbReference type="SFLD" id="SFLDG00363">
    <property type="entry name" value="AMPS_(cytGST):_Alpha-__Mu-__Pi"/>
    <property type="match status" value="1"/>
</dbReference>
<dbReference type="PANTHER" id="PTHR11571:SF150">
    <property type="entry name" value="GLUTATHIONE S-TRANSFERASE"/>
    <property type="match status" value="1"/>
</dbReference>